<name>A0A098Q503_9XANT</name>
<sequence length="117" mass="12430">MSAMNARQGILSLALKDKPALYSAYMPFVKGGGIFVPTPKRYMLGDEVFLLLTLPDSSERLPVAGKVIWTTPAGAQGNRAAGIGVQFPDGPEGEAVRNKIETLLAGLTTSDKPTHTM</sequence>
<accession>A0A098Q503</accession>
<dbReference type="InterPro" id="IPR009875">
    <property type="entry name" value="PilZ_domain"/>
</dbReference>
<dbReference type="GO" id="GO:0035438">
    <property type="term" value="F:cyclic-di-GMP binding"/>
    <property type="evidence" value="ECO:0007669"/>
    <property type="project" value="InterPro"/>
</dbReference>
<reference evidence="1 2" key="1">
    <citation type="submission" date="2014-09" db="EMBL/GenBank/DDBJ databases">
        <title>A draft genome sequence for Xanthomonas axonopodis pv. vasculorum NCPPB 900.</title>
        <authorList>
            <person name="Harrison J."/>
            <person name="Studholme D.J."/>
        </authorList>
    </citation>
    <scope>NUCLEOTIDE SEQUENCE [LARGE SCALE GENOMIC DNA]</scope>
    <source>
        <strain evidence="1 2">NCPPB 900</strain>
    </source>
</reference>
<dbReference type="GeneID" id="75150785"/>
<dbReference type="Pfam" id="PF07238">
    <property type="entry name" value="PilZ"/>
    <property type="match status" value="1"/>
</dbReference>
<dbReference type="Gene3D" id="2.40.10.220">
    <property type="entry name" value="predicted glycosyltransferase like domains"/>
    <property type="match status" value="1"/>
</dbReference>
<dbReference type="STRING" id="325777.GW15_0204780"/>
<comment type="caution">
    <text evidence="1">The sequence shown here is derived from an EMBL/GenBank/DDBJ whole genome shotgun (WGS) entry which is preliminary data.</text>
</comment>
<organism evidence="1 2">
    <name type="scientific">Xanthomonas axonopodis pv. vasculorum</name>
    <dbReference type="NCBI Taxonomy" id="325777"/>
    <lineage>
        <taxon>Bacteria</taxon>
        <taxon>Pseudomonadati</taxon>
        <taxon>Pseudomonadota</taxon>
        <taxon>Gammaproteobacteria</taxon>
        <taxon>Lysobacterales</taxon>
        <taxon>Lysobacteraceae</taxon>
        <taxon>Xanthomonas</taxon>
    </lineage>
</organism>
<proteinExistence type="predicted"/>
<evidence type="ECO:0000313" key="1">
    <source>
        <dbReference type="EMBL" id="KGE53047.1"/>
    </source>
</evidence>
<dbReference type="HOGENOM" id="CLU_147899_0_0_6"/>
<protein>
    <submittedName>
        <fullName evidence="1">Pilus assembly protein PilZ</fullName>
    </submittedName>
</protein>
<dbReference type="AlphaFoldDB" id="A0A098Q503"/>
<gene>
    <name evidence="1" type="ORF">GW15_0204780</name>
</gene>
<dbReference type="RefSeq" id="WP_003483889.1">
    <property type="nucleotide sequence ID" value="NZ_CP053649.1"/>
</dbReference>
<dbReference type="Proteomes" id="UP000028012">
    <property type="component" value="Unassembled WGS sequence"/>
</dbReference>
<dbReference type="eggNOG" id="COG3215">
    <property type="taxonomic scope" value="Bacteria"/>
</dbReference>
<evidence type="ECO:0000313" key="2">
    <source>
        <dbReference type="Proteomes" id="UP000028012"/>
    </source>
</evidence>
<dbReference type="EMBL" id="JPHD02000043">
    <property type="protein sequence ID" value="KGE53047.1"/>
    <property type="molecule type" value="Genomic_DNA"/>
</dbReference>
<dbReference type="SMR" id="A0A098Q503"/>